<feature type="transmembrane region" description="Helical" evidence="2">
    <location>
        <begin position="199"/>
        <end position="221"/>
    </location>
</feature>
<feature type="chain" id="PRO_5040965713" description="Mid2 domain-containing protein" evidence="3">
    <location>
        <begin position="22"/>
        <end position="282"/>
    </location>
</feature>
<feature type="compositionally biased region" description="Polar residues" evidence="1">
    <location>
        <begin position="155"/>
        <end position="172"/>
    </location>
</feature>
<evidence type="ECO:0000256" key="2">
    <source>
        <dbReference type="SAM" id="Phobius"/>
    </source>
</evidence>
<reference evidence="4" key="1">
    <citation type="submission" date="2021-07" db="EMBL/GenBank/DDBJ databases">
        <authorList>
            <person name="Branca A.L. A."/>
        </authorList>
    </citation>
    <scope>NUCLEOTIDE SEQUENCE</scope>
</reference>
<keyword evidence="2" id="KW-0472">Membrane</keyword>
<dbReference type="EMBL" id="CAJVOS010000043">
    <property type="protein sequence ID" value="CAG8190575.1"/>
    <property type="molecule type" value="Genomic_DNA"/>
</dbReference>
<sequence length="282" mass="30200">MLKSMLLFVLGFIVLRSNVLTLNFPSAFRITYPQKGDIVNVYNGLPTAWSYNSSDSILFPLLIQFVAASHMEEAPDYITDELNLTLGTYTIQTTFSLADHYLLRFIYGNNAYETGSFDITMSEVPQNASDDTSSSASHLVRSTPSPSALIPPATESATGTASPVQETNSDSGSRAAAATSEIPKIGENNHDGLQTGAKVGIGLGCSAAAVVVISSLSVLYWNKKKKTTIPEGPPSLPSDDPGKIELDGNSATRKIFEMDGKNKAENILELPPHPFLPSELPG</sequence>
<evidence type="ECO:0008006" key="6">
    <source>
        <dbReference type="Google" id="ProtNLM"/>
    </source>
</evidence>
<feature type="region of interest" description="Disordered" evidence="1">
    <location>
        <begin position="125"/>
        <end position="189"/>
    </location>
</feature>
<evidence type="ECO:0000256" key="3">
    <source>
        <dbReference type="SAM" id="SignalP"/>
    </source>
</evidence>
<proteinExistence type="predicted"/>
<keyword evidence="2" id="KW-0812">Transmembrane</keyword>
<evidence type="ECO:0000313" key="5">
    <source>
        <dbReference type="Proteomes" id="UP001153618"/>
    </source>
</evidence>
<feature type="compositionally biased region" description="Polar residues" evidence="1">
    <location>
        <begin position="125"/>
        <end position="146"/>
    </location>
</feature>
<keyword evidence="3" id="KW-0732">Signal</keyword>
<protein>
    <recommendedName>
        <fullName evidence="6">Mid2 domain-containing protein</fullName>
    </recommendedName>
</protein>
<keyword evidence="5" id="KW-1185">Reference proteome</keyword>
<accession>A0A9W4HXB1</accession>
<evidence type="ECO:0000256" key="1">
    <source>
        <dbReference type="SAM" id="MobiDB-lite"/>
    </source>
</evidence>
<comment type="caution">
    <text evidence="4">The sequence shown here is derived from an EMBL/GenBank/DDBJ whole genome shotgun (WGS) entry which is preliminary data.</text>
</comment>
<evidence type="ECO:0000313" key="4">
    <source>
        <dbReference type="EMBL" id="CAG8190575.1"/>
    </source>
</evidence>
<dbReference type="Proteomes" id="UP001153618">
    <property type="component" value="Unassembled WGS sequence"/>
</dbReference>
<feature type="region of interest" description="Disordered" evidence="1">
    <location>
        <begin position="226"/>
        <end position="250"/>
    </location>
</feature>
<keyword evidence="2" id="KW-1133">Transmembrane helix</keyword>
<organism evidence="4 5">
    <name type="scientific">Penicillium olsonii</name>
    <dbReference type="NCBI Taxonomy" id="99116"/>
    <lineage>
        <taxon>Eukaryota</taxon>
        <taxon>Fungi</taxon>
        <taxon>Dikarya</taxon>
        <taxon>Ascomycota</taxon>
        <taxon>Pezizomycotina</taxon>
        <taxon>Eurotiomycetes</taxon>
        <taxon>Eurotiomycetidae</taxon>
        <taxon>Eurotiales</taxon>
        <taxon>Aspergillaceae</taxon>
        <taxon>Penicillium</taxon>
    </lineage>
</organism>
<dbReference type="OrthoDB" id="4332412at2759"/>
<gene>
    <name evidence="4" type="ORF">POLS_LOCUS7225</name>
</gene>
<feature type="signal peptide" evidence="3">
    <location>
        <begin position="1"/>
        <end position="21"/>
    </location>
</feature>
<dbReference type="AlphaFoldDB" id="A0A9W4HXB1"/>
<name>A0A9W4HXB1_PENOL</name>